<keyword evidence="11" id="KW-1185">Reference proteome</keyword>
<dbReference type="InterPro" id="IPR048684">
    <property type="entry name" value="COG4_C"/>
</dbReference>
<evidence type="ECO:0000259" key="9">
    <source>
        <dbReference type="SMART" id="SM00762"/>
    </source>
</evidence>
<evidence type="ECO:0000256" key="1">
    <source>
        <dbReference type="ARBA" id="ARBA00004395"/>
    </source>
</evidence>
<dbReference type="AlphaFoldDB" id="A0A1Y1VTH9"/>
<reference evidence="10 11" key="1">
    <citation type="submission" date="2016-08" db="EMBL/GenBank/DDBJ databases">
        <title>A Parts List for Fungal Cellulosomes Revealed by Comparative Genomics.</title>
        <authorList>
            <consortium name="DOE Joint Genome Institute"/>
            <person name="Haitjema C.H."/>
            <person name="Gilmore S.P."/>
            <person name="Henske J.K."/>
            <person name="Solomon K.V."/>
            <person name="De Groot R."/>
            <person name="Kuo A."/>
            <person name="Mondo S.J."/>
            <person name="Salamov A.A."/>
            <person name="Labutti K."/>
            <person name="Zhao Z."/>
            <person name="Chiniquy J."/>
            <person name="Barry K."/>
            <person name="Brewer H.M."/>
            <person name="Purvine S.O."/>
            <person name="Wright A.T."/>
            <person name="Boxma B."/>
            <person name="Van Alen T."/>
            <person name="Hackstein J.H."/>
            <person name="Baker S.E."/>
            <person name="Grigoriev I.V."/>
            <person name="O'Malley M.A."/>
        </authorList>
    </citation>
    <scope>NUCLEOTIDE SEQUENCE [LARGE SCALE GENOMIC DNA]</scope>
    <source>
        <strain evidence="10 11">S4</strain>
    </source>
</reference>
<protein>
    <recommendedName>
        <fullName evidence="3">Conserved oligomeric Golgi complex subunit 4</fullName>
    </recommendedName>
    <alternativeName>
        <fullName evidence="8">Component of oligomeric Golgi complex 4</fullName>
    </alternativeName>
</protein>
<dbReference type="PANTHER" id="PTHR24016">
    <property type="entry name" value="CONSERVED OLIGOMERIC GOLGI COMPLEX SUBUNIT 4"/>
    <property type="match status" value="1"/>
</dbReference>
<accession>A0A1Y1VTH9</accession>
<keyword evidence="5" id="KW-0653">Protein transport</keyword>
<keyword evidence="6" id="KW-0333">Golgi apparatus</keyword>
<dbReference type="Pfam" id="PF08318">
    <property type="entry name" value="COG4_m"/>
    <property type="match status" value="1"/>
</dbReference>
<dbReference type="GO" id="GO:0000139">
    <property type="term" value="C:Golgi membrane"/>
    <property type="evidence" value="ECO:0007669"/>
    <property type="project" value="UniProtKB-SubCell"/>
</dbReference>
<dbReference type="GO" id="GO:0015031">
    <property type="term" value="P:protein transport"/>
    <property type="evidence" value="ECO:0007669"/>
    <property type="project" value="UniProtKB-KW"/>
</dbReference>
<dbReference type="InterPro" id="IPR013167">
    <property type="entry name" value="COG4_M"/>
</dbReference>
<dbReference type="InterPro" id="IPR048680">
    <property type="entry name" value="COG4_N"/>
</dbReference>
<gene>
    <name evidence="10" type="ORF">BCR32DRAFT_238726</name>
</gene>
<name>A0A1Y1VTH9_9FUNG</name>
<comment type="caution">
    <text evidence="10">The sequence shown here is derived from an EMBL/GenBank/DDBJ whole genome shotgun (WGS) entry which is preliminary data.</text>
</comment>
<sequence length="754" mass="87564">MSITKMETEEVNNAMSTLSLDEIKELTDINVIQKQLRLLNEEETLLDQELDSIINKKDEYEKKLSTIEGLKMKINFLNNSSVNLLHVIDKTVQVSDNISCKVRSIDLEQSRVLKTISLVDNMQEIKNYANGVEMAMRGKDYETAAGYIKKYLSLDPEILQKIYISEENKDDSEANTEVPTKILEGARKRLVEIFNVEFDAAARSGNEEIISKYFKLYPSVGHKELGLDKYAAYICDQLVKQCQDKMRITENISEIFFAELLIRLYEITSTLIDKQERIINYYYGDGYTLRIIQRLQNEVERQGILILNAFLDKREIERKINDIKMSDSNTSWKNNSNADNTIVNPRELDVILSEMVLISQRTFLYNNFVNYRAMLEVQKLSRNETDKALITALGGCEENGLVKDSRLSKKVDEIQKYYIKLEEYYISKNIQKALKIDEYDTRRETSCSVEDVFYIVQKSADRIISISNINVISSLLKIIGKILNKEYIQYFLKNIQGIFNSSDHNKDINVAMILLNNIDVSCVYINKLADDLNNKIRNIFQFTNEENEESKTLLIAINSLKDNSSAFRQVLNKWILNCFNEKIKGKIKPLLSESFKEAKYILNDDEYAEQDSNNLFVKHLINGINKLITPFKNTFTENNYNYILLLFIDYLNKEIERYIVNNYKFNQLGALKLDQDLRSIISYFSSISNMSIRDKFSNLTQISNLLNLEKLSDIYDIWNSNKANNLSHISSNEAKKVLLLRNDFTQEEVSQLKI</sequence>
<keyword evidence="7" id="KW-0472">Membrane</keyword>
<dbReference type="Gene3D" id="1.10.287.1060">
    <property type="entry name" value="ESAT-6-like"/>
    <property type="match status" value="1"/>
</dbReference>
<evidence type="ECO:0000313" key="11">
    <source>
        <dbReference type="Proteomes" id="UP000193944"/>
    </source>
</evidence>
<proteinExistence type="inferred from homology"/>
<dbReference type="Pfam" id="PF20663">
    <property type="entry name" value="COG4_N"/>
    <property type="match status" value="1"/>
</dbReference>
<dbReference type="SMART" id="SM00762">
    <property type="entry name" value="Cog4"/>
    <property type="match status" value="1"/>
</dbReference>
<evidence type="ECO:0000256" key="3">
    <source>
        <dbReference type="ARBA" id="ARBA00020975"/>
    </source>
</evidence>
<reference evidence="10 11" key="2">
    <citation type="submission" date="2016-08" db="EMBL/GenBank/DDBJ databases">
        <title>Pervasive Adenine N6-methylation of Active Genes in Fungi.</title>
        <authorList>
            <consortium name="DOE Joint Genome Institute"/>
            <person name="Mondo S.J."/>
            <person name="Dannebaum R.O."/>
            <person name="Kuo R.C."/>
            <person name="Labutti K."/>
            <person name="Haridas S."/>
            <person name="Kuo A."/>
            <person name="Salamov A."/>
            <person name="Ahrendt S.R."/>
            <person name="Lipzen A."/>
            <person name="Sullivan W."/>
            <person name="Andreopoulos W.B."/>
            <person name="Clum A."/>
            <person name="Lindquist E."/>
            <person name="Daum C."/>
            <person name="Ramamoorthy G.K."/>
            <person name="Gryganskyi A."/>
            <person name="Culley D."/>
            <person name="Magnuson J.K."/>
            <person name="James T.Y."/>
            <person name="O'Malley M.A."/>
            <person name="Stajich J.E."/>
            <person name="Spatafora J.W."/>
            <person name="Visel A."/>
            <person name="Grigoriev I.V."/>
        </authorList>
    </citation>
    <scope>NUCLEOTIDE SEQUENCE [LARGE SCALE GENOMIC DNA]</scope>
    <source>
        <strain evidence="10 11">S4</strain>
    </source>
</reference>
<evidence type="ECO:0000256" key="2">
    <source>
        <dbReference type="ARBA" id="ARBA00009215"/>
    </source>
</evidence>
<comment type="subcellular location">
    <subcellularLocation>
        <location evidence="1">Golgi apparatus membrane</location>
        <topology evidence="1">Peripheral membrane protein</topology>
    </subcellularLocation>
</comment>
<evidence type="ECO:0000256" key="6">
    <source>
        <dbReference type="ARBA" id="ARBA00023034"/>
    </source>
</evidence>
<keyword evidence="4" id="KW-0813">Transport</keyword>
<evidence type="ECO:0000256" key="7">
    <source>
        <dbReference type="ARBA" id="ARBA00023136"/>
    </source>
</evidence>
<dbReference type="STRING" id="1754192.A0A1Y1VTH9"/>
<dbReference type="InterPro" id="IPR048682">
    <property type="entry name" value="COG4"/>
</dbReference>
<evidence type="ECO:0000256" key="4">
    <source>
        <dbReference type="ARBA" id="ARBA00022448"/>
    </source>
</evidence>
<comment type="similarity">
    <text evidence="2">Belongs to the COG4 family.</text>
</comment>
<dbReference type="Pfam" id="PF20662">
    <property type="entry name" value="COG4_C"/>
    <property type="match status" value="1"/>
</dbReference>
<dbReference type="EMBL" id="MCFG01000513">
    <property type="protein sequence ID" value="ORX64599.1"/>
    <property type="molecule type" value="Genomic_DNA"/>
</dbReference>
<dbReference type="Proteomes" id="UP000193944">
    <property type="component" value="Unassembled WGS sequence"/>
</dbReference>
<organism evidence="10 11">
    <name type="scientific">Anaeromyces robustus</name>
    <dbReference type="NCBI Taxonomy" id="1754192"/>
    <lineage>
        <taxon>Eukaryota</taxon>
        <taxon>Fungi</taxon>
        <taxon>Fungi incertae sedis</taxon>
        <taxon>Chytridiomycota</taxon>
        <taxon>Chytridiomycota incertae sedis</taxon>
        <taxon>Neocallimastigomycetes</taxon>
        <taxon>Neocallimastigales</taxon>
        <taxon>Neocallimastigaceae</taxon>
        <taxon>Anaeromyces</taxon>
    </lineage>
</organism>
<evidence type="ECO:0000256" key="5">
    <source>
        <dbReference type="ARBA" id="ARBA00022927"/>
    </source>
</evidence>
<dbReference type="PANTHER" id="PTHR24016:SF0">
    <property type="entry name" value="CONSERVED OLIGOMERIC GOLGI COMPLEX SUBUNIT 4"/>
    <property type="match status" value="1"/>
</dbReference>
<feature type="domain" description="COG4 transport protein middle alpha-helical bundle" evidence="9">
    <location>
        <begin position="183"/>
        <end position="496"/>
    </location>
</feature>
<dbReference type="Gene3D" id="1.20.58.1970">
    <property type="match status" value="1"/>
</dbReference>
<evidence type="ECO:0000256" key="8">
    <source>
        <dbReference type="ARBA" id="ARBA00031340"/>
    </source>
</evidence>
<evidence type="ECO:0000313" key="10">
    <source>
        <dbReference type="EMBL" id="ORX64599.1"/>
    </source>
</evidence>
<dbReference type="OrthoDB" id="47059at2759"/>